<dbReference type="AlphaFoldDB" id="A0A6V8MZH9"/>
<reference evidence="2" key="1">
    <citation type="submission" date="2020-06" db="EMBL/GenBank/DDBJ databases">
        <title>Draft genomic sequecing of Geomonas sp. Red736.</title>
        <authorList>
            <person name="Itoh H."/>
            <person name="Xu Z.X."/>
            <person name="Ushijima N."/>
            <person name="Masuda Y."/>
            <person name="Shiratori Y."/>
            <person name="Senoo K."/>
        </authorList>
    </citation>
    <scope>NUCLEOTIDE SEQUENCE [LARGE SCALE GENOMIC DNA]</scope>
    <source>
        <strain evidence="2">Red736</strain>
    </source>
</reference>
<dbReference type="EMBL" id="BLXY01000006">
    <property type="protein sequence ID" value="GFO65047.1"/>
    <property type="molecule type" value="Genomic_DNA"/>
</dbReference>
<name>A0A6V8MZH9_9BACT</name>
<evidence type="ECO:0000313" key="1">
    <source>
        <dbReference type="EMBL" id="GFO65047.1"/>
    </source>
</evidence>
<protein>
    <submittedName>
        <fullName evidence="1">Uncharacterized protein</fullName>
    </submittedName>
</protein>
<comment type="caution">
    <text evidence="1">The sequence shown here is derived from an EMBL/GenBank/DDBJ whole genome shotgun (WGS) entry which is preliminary data.</text>
</comment>
<dbReference type="Proteomes" id="UP000568888">
    <property type="component" value="Unassembled WGS sequence"/>
</dbReference>
<accession>A0A6V8MZH9</accession>
<evidence type="ECO:0000313" key="2">
    <source>
        <dbReference type="Proteomes" id="UP000568888"/>
    </source>
</evidence>
<proteinExistence type="predicted"/>
<organism evidence="1 2">
    <name type="scientific">Geomonas paludis</name>
    <dbReference type="NCBI Taxonomy" id="2740185"/>
    <lineage>
        <taxon>Bacteria</taxon>
        <taxon>Pseudomonadati</taxon>
        <taxon>Thermodesulfobacteriota</taxon>
        <taxon>Desulfuromonadia</taxon>
        <taxon>Geobacterales</taxon>
        <taxon>Geobacteraceae</taxon>
        <taxon>Geomonas</taxon>
    </lineage>
</organism>
<gene>
    <name evidence="1" type="ORF">GMPD_29660</name>
</gene>
<sequence>MSPTWKLISFQIKGSTFKRPYFIISLELNGAKFTLKFLKGQKQKYISAVFIVPIAQIVSTHLSRFSDLRRWLEIRSDVGSSIAINVAAEFPVSLHSAAVFGGVPDRIGTAIS</sequence>